<feature type="binding site" evidence="6">
    <location>
        <position position="202"/>
    </location>
    <ligand>
        <name>a divalent metal cation</name>
        <dbReference type="ChEBI" id="CHEBI:60240"/>
        <label>2</label>
        <note>catalytic</note>
    </ligand>
</feature>
<evidence type="ECO:0000256" key="3">
    <source>
        <dbReference type="ARBA" id="ARBA00022670"/>
    </source>
</evidence>
<accession>A0A2K9BJ44</accession>
<dbReference type="InterPro" id="IPR036005">
    <property type="entry name" value="Creatinase/aminopeptidase-like"/>
</dbReference>
<protein>
    <recommendedName>
        <fullName evidence="6 7">Methionine aminopeptidase</fullName>
        <shortName evidence="6">MAP</shortName>
        <shortName evidence="6">MetAP</shortName>
        <ecNumber evidence="6 7">3.4.11.18</ecNumber>
    </recommendedName>
    <alternativeName>
        <fullName evidence="6">Peptidase M</fullName>
    </alternativeName>
</protein>
<name>A0A2K9BJ44_9MOLU</name>
<sequence>MVTIKTLEEINKMRVAGQVLSEAVQMLKEMCQVGINCLDLDKAFEKFILAKGCTSNFKGYGGFPKTICISINDQLVHGIPQDRILEDGDIVSIDTGCVYQGYHADSAFTKIVGTPKDEKHAILIEVTEKSLELAIAQVKPGTRIGTIGSTIQKYVESFGFGVPRDYTGHGIGTEMHEEPYVPNYGTPDTGMRLQPGMVIAIEPMVQIGTFKTKVASDKWTVYSADHSMAAHFEHTILVTDSGSEVLTRYKD</sequence>
<organism evidence="9 10">
    <name type="scientific">Mesoplasma syrphidae</name>
    <dbReference type="NCBI Taxonomy" id="225999"/>
    <lineage>
        <taxon>Bacteria</taxon>
        <taxon>Bacillati</taxon>
        <taxon>Mycoplasmatota</taxon>
        <taxon>Mollicutes</taxon>
        <taxon>Entomoplasmatales</taxon>
        <taxon>Entomoplasmataceae</taxon>
        <taxon>Mesoplasma</taxon>
    </lineage>
</organism>
<dbReference type="PANTHER" id="PTHR43330">
    <property type="entry name" value="METHIONINE AMINOPEPTIDASE"/>
    <property type="match status" value="1"/>
</dbReference>
<feature type="binding site" evidence="6">
    <location>
        <position position="176"/>
    </location>
    <ligand>
        <name>substrate</name>
    </ligand>
</feature>
<evidence type="ECO:0000313" key="9">
    <source>
        <dbReference type="EMBL" id="AUF83326.1"/>
    </source>
</evidence>
<reference evidence="9 10" key="1">
    <citation type="submission" date="2017-12" db="EMBL/GenBank/DDBJ databases">
        <title>Mesoplasma syrphidae YJS, Complete Genome.</title>
        <authorList>
            <person name="Knight T.F."/>
            <person name="Citino T."/>
            <person name="Rubinstein R."/>
            <person name="Neuschaefer Z."/>
        </authorList>
    </citation>
    <scope>NUCLEOTIDE SEQUENCE [LARGE SCALE GENOMIC DNA]</scope>
    <source>
        <strain evidence="9 10">YJS</strain>
    </source>
</reference>
<keyword evidence="2 6" id="KW-0031">Aminopeptidase</keyword>
<feature type="binding site" evidence="6">
    <location>
        <position position="77"/>
    </location>
    <ligand>
        <name>substrate</name>
    </ligand>
</feature>
<evidence type="ECO:0000256" key="6">
    <source>
        <dbReference type="HAMAP-Rule" id="MF_01974"/>
    </source>
</evidence>
<dbReference type="OrthoDB" id="9806388at2"/>
<feature type="binding site" evidence="6">
    <location>
        <position position="105"/>
    </location>
    <ligand>
        <name>a divalent metal cation</name>
        <dbReference type="ChEBI" id="CHEBI:60240"/>
        <label>2</label>
        <note>catalytic</note>
    </ligand>
</feature>
<evidence type="ECO:0000256" key="2">
    <source>
        <dbReference type="ARBA" id="ARBA00022438"/>
    </source>
</evidence>
<feature type="binding site" evidence="6">
    <location>
        <position position="233"/>
    </location>
    <ligand>
        <name>a divalent metal cation</name>
        <dbReference type="ChEBI" id="CHEBI:60240"/>
        <label>2</label>
        <note>catalytic</note>
    </ligand>
</feature>
<evidence type="ECO:0000313" key="10">
    <source>
        <dbReference type="Proteomes" id="UP000233419"/>
    </source>
</evidence>
<dbReference type="PRINTS" id="PR00599">
    <property type="entry name" value="MAPEPTIDASE"/>
</dbReference>
<dbReference type="InterPro" id="IPR001714">
    <property type="entry name" value="Pept_M24_MAP"/>
</dbReference>
<dbReference type="EMBL" id="CP025257">
    <property type="protein sequence ID" value="AUF83326.1"/>
    <property type="molecule type" value="Genomic_DNA"/>
</dbReference>
<dbReference type="GO" id="GO:0006508">
    <property type="term" value="P:proteolysis"/>
    <property type="evidence" value="ECO:0007669"/>
    <property type="project" value="UniProtKB-KW"/>
</dbReference>
<dbReference type="KEGG" id="msyr:CXP39_00685"/>
<dbReference type="InterPro" id="IPR002467">
    <property type="entry name" value="Pept_M24A_MAP1"/>
</dbReference>
<keyword evidence="4 6" id="KW-0479">Metal-binding</keyword>
<dbReference type="SUPFAM" id="SSF55920">
    <property type="entry name" value="Creatinase/aminopeptidase"/>
    <property type="match status" value="1"/>
</dbReference>
<comment type="catalytic activity">
    <reaction evidence="6 7">
        <text>Release of N-terminal amino acids, preferentially methionine, from peptides and arylamides.</text>
        <dbReference type="EC" id="3.4.11.18"/>
    </reaction>
</comment>
<feature type="binding site" evidence="6">
    <location>
        <position position="105"/>
    </location>
    <ligand>
        <name>a divalent metal cation</name>
        <dbReference type="ChEBI" id="CHEBI:60240"/>
        <label>1</label>
    </ligand>
</feature>
<evidence type="ECO:0000256" key="5">
    <source>
        <dbReference type="ARBA" id="ARBA00022801"/>
    </source>
</evidence>
<keyword evidence="10" id="KW-1185">Reference proteome</keyword>
<dbReference type="PANTHER" id="PTHR43330:SF27">
    <property type="entry name" value="METHIONINE AMINOPEPTIDASE"/>
    <property type="match status" value="1"/>
</dbReference>
<dbReference type="AlphaFoldDB" id="A0A2K9BJ44"/>
<comment type="function">
    <text evidence="1 6">Removes the N-terminal methionine from nascent proteins. The N-terminal methionine is often cleaved when the second residue in the primary sequence is small and uncharged (Met-Ala-, Cys, Gly, Pro, Ser, Thr, or Val). Requires deformylation of the N(alpha)-formylated initiator methionine before it can be hydrolyzed.</text>
</comment>
<feature type="domain" description="Peptidase M24" evidence="8">
    <location>
        <begin position="12"/>
        <end position="240"/>
    </location>
</feature>
<dbReference type="NCBIfam" id="TIGR00500">
    <property type="entry name" value="met_pdase_I"/>
    <property type="match status" value="1"/>
</dbReference>
<dbReference type="GO" id="GO:0046872">
    <property type="term" value="F:metal ion binding"/>
    <property type="evidence" value="ECO:0007669"/>
    <property type="project" value="UniProtKB-UniRule"/>
</dbReference>
<feature type="binding site" evidence="6">
    <location>
        <position position="169"/>
    </location>
    <ligand>
        <name>a divalent metal cation</name>
        <dbReference type="ChEBI" id="CHEBI:60240"/>
        <label>2</label>
        <note>catalytic</note>
    </ligand>
</feature>
<evidence type="ECO:0000256" key="4">
    <source>
        <dbReference type="ARBA" id="ARBA00022723"/>
    </source>
</evidence>
<keyword evidence="3 6" id="KW-0645">Protease</keyword>
<dbReference type="Gene3D" id="3.90.230.10">
    <property type="entry name" value="Creatinase/methionine aminopeptidase superfamily"/>
    <property type="match status" value="1"/>
</dbReference>
<evidence type="ECO:0000256" key="7">
    <source>
        <dbReference type="RuleBase" id="RU003653"/>
    </source>
</evidence>
<dbReference type="GO" id="GO:0004239">
    <property type="term" value="F:initiator methionyl aminopeptidase activity"/>
    <property type="evidence" value="ECO:0007669"/>
    <property type="project" value="UniProtKB-UniRule"/>
</dbReference>
<dbReference type="HAMAP" id="MF_01974">
    <property type="entry name" value="MetAP_1"/>
    <property type="match status" value="1"/>
</dbReference>
<dbReference type="GO" id="GO:0005829">
    <property type="term" value="C:cytosol"/>
    <property type="evidence" value="ECO:0007669"/>
    <property type="project" value="TreeGrafter"/>
</dbReference>
<dbReference type="Pfam" id="PF00557">
    <property type="entry name" value="Peptidase_M24"/>
    <property type="match status" value="1"/>
</dbReference>
<dbReference type="Proteomes" id="UP000233419">
    <property type="component" value="Chromosome"/>
</dbReference>
<dbReference type="RefSeq" id="WP_027048431.1">
    <property type="nucleotide sequence ID" value="NZ_CP025257.1"/>
</dbReference>
<feature type="binding site" evidence="6">
    <location>
        <position position="94"/>
    </location>
    <ligand>
        <name>a divalent metal cation</name>
        <dbReference type="ChEBI" id="CHEBI:60240"/>
        <label>1</label>
    </ligand>
</feature>
<dbReference type="InterPro" id="IPR000994">
    <property type="entry name" value="Pept_M24"/>
</dbReference>
<proteinExistence type="inferred from homology"/>
<comment type="cofactor">
    <cofactor evidence="6">
        <name>Co(2+)</name>
        <dbReference type="ChEBI" id="CHEBI:48828"/>
    </cofactor>
    <cofactor evidence="6">
        <name>Zn(2+)</name>
        <dbReference type="ChEBI" id="CHEBI:29105"/>
    </cofactor>
    <cofactor evidence="6">
        <name>Mn(2+)</name>
        <dbReference type="ChEBI" id="CHEBI:29035"/>
    </cofactor>
    <cofactor evidence="6">
        <name>Fe(2+)</name>
        <dbReference type="ChEBI" id="CHEBI:29033"/>
    </cofactor>
    <text evidence="6">Binds 2 divalent metal cations per subunit. Has a high-affinity and a low affinity metal-binding site. The true nature of the physiological cofactor is under debate. The enzyme is active with cobalt, zinc, manganese or divalent iron ions. Most likely, methionine aminopeptidases function as mononuclear Fe(2+)-metalloproteases under physiological conditions, and the catalytically relevant metal-binding site has been assigned to the histidine-containing high-affinity site.</text>
</comment>
<comment type="similarity">
    <text evidence="6">Belongs to the peptidase M24A family. Methionine aminopeptidase type 1 subfamily.</text>
</comment>
<evidence type="ECO:0000256" key="1">
    <source>
        <dbReference type="ARBA" id="ARBA00002521"/>
    </source>
</evidence>
<dbReference type="PROSITE" id="PS00680">
    <property type="entry name" value="MAP_1"/>
    <property type="match status" value="1"/>
</dbReference>
<gene>
    <name evidence="6 9" type="primary">map</name>
    <name evidence="9" type="ORF">CXP39_00685</name>
</gene>
<feature type="binding site" evidence="6">
    <location>
        <position position="233"/>
    </location>
    <ligand>
        <name>a divalent metal cation</name>
        <dbReference type="ChEBI" id="CHEBI:60240"/>
        <label>1</label>
    </ligand>
</feature>
<comment type="subunit">
    <text evidence="6">Monomer.</text>
</comment>
<dbReference type="GO" id="GO:0070006">
    <property type="term" value="F:metalloaminopeptidase activity"/>
    <property type="evidence" value="ECO:0007669"/>
    <property type="project" value="UniProtKB-UniRule"/>
</dbReference>
<dbReference type="CDD" id="cd01086">
    <property type="entry name" value="MetAP1"/>
    <property type="match status" value="1"/>
</dbReference>
<keyword evidence="5 6" id="KW-0378">Hydrolase</keyword>
<evidence type="ECO:0000259" key="8">
    <source>
        <dbReference type="Pfam" id="PF00557"/>
    </source>
</evidence>
<dbReference type="EC" id="3.4.11.18" evidence="6 7"/>